<evidence type="ECO:0000259" key="2">
    <source>
        <dbReference type="PROSITE" id="PS50142"/>
    </source>
</evidence>
<dbReference type="PANTHER" id="PTHR34048">
    <property type="entry name" value="LOW-DENSITY RECEPTOR-LIKE PROTEIN"/>
    <property type="match status" value="1"/>
</dbReference>
<reference evidence="3 4" key="1">
    <citation type="journal article" date="2018" name="Plant J.">
        <title>Genome sequences of Chlorella sorokiniana UTEX 1602 and Micractinium conductrix SAG 241.80: implications to maltose excretion by a green alga.</title>
        <authorList>
            <person name="Arriola M.B."/>
            <person name="Velmurugan N."/>
            <person name="Zhang Y."/>
            <person name="Plunkett M.H."/>
            <person name="Hondzo H."/>
            <person name="Barney B.M."/>
        </authorList>
    </citation>
    <scope>NUCLEOTIDE SEQUENCE [LARGE SCALE GENOMIC DNA]</scope>
    <source>
        <strain evidence="4">UTEX 1602</strain>
    </source>
</reference>
<keyword evidence="1" id="KW-0472">Membrane</keyword>
<protein>
    <submittedName>
        <fullName evidence="3">Ribonuclease III</fullName>
    </submittedName>
</protein>
<dbReference type="InterPro" id="IPR000999">
    <property type="entry name" value="RNase_III_dom"/>
</dbReference>
<dbReference type="GO" id="GO:0006396">
    <property type="term" value="P:RNA processing"/>
    <property type="evidence" value="ECO:0007669"/>
    <property type="project" value="InterPro"/>
</dbReference>
<dbReference type="PANTHER" id="PTHR34048:SF3">
    <property type="entry name" value="LOW-DENSITY RECEPTOR-LIKE PROTEIN"/>
    <property type="match status" value="1"/>
</dbReference>
<proteinExistence type="predicted"/>
<dbReference type="InterPro" id="IPR036389">
    <property type="entry name" value="RNase_III_sf"/>
</dbReference>
<gene>
    <name evidence="3" type="ORF">C2E21_5241</name>
</gene>
<dbReference type="SUPFAM" id="SSF69065">
    <property type="entry name" value="RNase III domain-like"/>
    <property type="match status" value="1"/>
</dbReference>
<dbReference type="PROSITE" id="PS50142">
    <property type="entry name" value="RNASE_3_2"/>
    <property type="match status" value="1"/>
</dbReference>
<keyword evidence="4" id="KW-1185">Reference proteome</keyword>
<sequence>MASLAAAQTSATLQTARRSALSGRPAAARGVAPARPARGAALVVRAERGSGSFWSGFVVGGVVCGALGFVFAPQISKALLGDDDRLKLRWDEATDGEVTKQNLADKIAQLNAAIDDVSSQLNARDAIKDEAKALTWLGDAVLGAAVSDLLFTSLPPNATTEQLHNRRMELVRQEACAAGAARLGLAELLVVGKGYEGQLPTARMLAEAFEAVWGALYEDAGFHLSAVKAPYSRLFPVTLNGHDGHDGLIVAAGVATNGSV</sequence>
<name>A0A2P6TQF3_CHLSO</name>
<dbReference type="GO" id="GO:0004525">
    <property type="term" value="F:ribonuclease III activity"/>
    <property type="evidence" value="ECO:0007669"/>
    <property type="project" value="InterPro"/>
</dbReference>
<organism evidence="3 4">
    <name type="scientific">Chlorella sorokiniana</name>
    <name type="common">Freshwater green alga</name>
    <dbReference type="NCBI Taxonomy" id="3076"/>
    <lineage>
        <taxon>Eukaryota</taxon>
        <taxon>Viridiplantae</taxon>
        <taxon>Chlorophyta</taxon>
        <taxon>core chlorophytes</taxon>
        <taxon>Trebouxiophyceae</taxon>
        <taxon>Chlorellales</taxon>
        <taxon>Chlorellaceae</taxon>
        <taxon>Chlorella clade</taxon>
        <taxon>Chlorella</taxon>
    </lineage>
</organism>
<evidence type="ECO:0000313" key="3">
    <source>
        <dbReference type="EMBL" id="PRW56266.1"/>
    </source>
</evidence>
<dbReference type="GO" id="GO:0009535">
    <property type="term" value="C:chloroplast thylakoid membrane"/>
    <property type="evidence" value="ECO:0007669"/>
    <property type="project" value="TreeGrafter"/>
</dbReference>
<feature type="domain" description="RNase III" evidence="2">
    <location>
        <begin position="118"/>
        <end position="221"/>
    </location>
</feature>
<feature type="transmembrane region" description="Helical" evidence="1">
    <location>
        <begin position="52"/>
        <end position="72"/>
    </location>
</feature>
<comment type="caution">
    <text evidence="3">The sequence shown here is derived from an EMBL/GenBank/DDBJ whole genome shotgun (WGS) entry which is preliminary data.</text>
</comment>
<dbReference type="Pfam" id="PF00636">
    <property type="entry name" value="Ribonuclease_3"/>
    <property type="match status" value="1"/>
</dbReference>
<dbReference type="AlphaFoldDB" id="A0A2P6TQF3"/>
<dbReference type="GO" id="GO:0009706">
    <property type="term" value="C:chloroplast inner membrane"/>
    <property type="evidence" value="ECO:0007669"/>
    <property type="project" value="TreeGrafter"/>
</dbReference>
<dbReference type="EMBL" id="LHPG02000009">
    <property type="protein sequence ID" value="PRW56266.1"/>
    <property type="molecule type" value="Genomic_DNA"/>
</dbReference>
<keyword evidence="1" id="KW-0812">Transmembrane</keyword>
<dbReference type="Proteomes" id="UP000239899">
    <property type="component" value="Unassembled WGS sequence"/>
</dbReference>
<keyword evidence="1" id="KW-1133">Transmembrane helix</keyword>
<dbReference type="CDD" id="cd00593">
    <property type="entry name" value="RIBOc"/>
    <property type="match status" value="1"/>
</dbReference>
<accession>A0A2P6TQF3</accession>
<evidence type="ECO:0000256" key="1">
    <source>
        <dbReference type="SAM" id="Phobius"/>
    </source>
</evidence>
<evidence type="ECO:0000313" key="4">
    <source>
        <dbReference type="Proteomes" id="UP000239899"/>
    </source>
</evidence>
<dbReference type="InterPro" id="IPR040377">
    <property type="entry name" value="Ssl2009-like"/>
</dbReference>
<dbReference type="Gene3D" id="1.10.1520.10">
    <property type="entry name" value="Ribonuclease III domain"/>
    <property type="match status" value="1"/>
</dbReference>
<dbReference type="SMART" id="SM00535">
    <property type="entry name" value="RIBOc"/>
    <property type="match status" value="1"/>
</dbReference>
<dbReference type="OrthoDB" id="1700403at2759"/>